<dbReference type="EMBL" id="RXGB01000894">
    <property type="protein sequence ID" value="TMX01277.1"/>
    <property type="molecule type" value="Genomic_DNA"/>
</dbReference>
<organism evidence="1">
    <name type="scientific">Solanum chilense</name>
    <name type="common">Tomato</name>
    <name type="synonym">Lycopersicon chilense</name>
    <dbReference type="NCBI Taxonomy" id="4083"/>
    <lineage>
        <taxon>Eukaryota</taxon>
        <taxon>Viridiplantae</taxon>
        <taxon>Streptophyta</taxon>
        <taxon>Embryophyta</taxon>
        <taxon>Tracheophyta</taxon>
        <taxon>Spermatophyta</taxon>
        <taxon>Magnoliopsida</taxon>
        <taxon>eudicotyledons</taxon>
        <taxon>Gunneridae</taxon>
        <taxon>Pentapetalae</taxon>
        <taxon>asterids</taxon>
        <taxon>lamiids</taxon>
        <taxon>Solanales</taxon>
        <taxon>Solanaceae</taxon>
        <taxon>Solanoideae</taxon>
        <taxon>Solaneae</taxon>
        <taxon>Solanum</taxon>
        <taxon>Solanum subgen. Lycopersicon</taxon>
    </lineage>
</organism>
<proteinExistence type="predicted"/>
<dbReference type="AlphaFoldDB" id="A0A6N2C0Y3"/>
<reference evidence="1" key="1">
    <citation type="submission" date="2019-05" db="EMBL/GenBank/DDBJ databases">
        <title>The de novo reference genome and transcriptome assemblies of the wild tomato species Solanum chilense.</title>
        <authorList>
            <person name="Stam R."/>
            <person name="Nosenko T."/>
            <person name="Hoerger A.C."/>
            <person name="Stephan W."/>
            <person name="Seidel M.A."/>
            <person name="Kuhn J.M.M."/>
            <person name="Haberer G."/>
            <person name="Tellier A."/>
        </authorList>
    </citation>
    <scope>NUCLEOTIDE SEQUENCE</scope>
    <source>
        <tissue evidence="1">Mature leaves</tissue>
    </source>
</reference>
<comment type="caution">
    <text evidence="1">The sequence shown here is derived from an EMBL/GenBank/DDBJ whole genome shotgun (WGS) entry which is preliminary data.</text>
</comment>
<gene>
    <name evidence="1" type="ORF">EJD97_024799</name>
</gene>
<protein>
    <submittedName>
        <fullName evidence="1">Uncharacterized protein</fullName>
    </submittedName>
</protein>
<accession>A0A6N2C0Y3</accession>
<sequence length="100" mass="11578">MAWAHRTSAIGQRHATTAFTHQSWCVCIDSTTLVVSCMHQLGNIVQWKGASYEAFMHQTWRVRINWKTLVVAYMYWSGDVGQRHAASTKVLTHLTWFLHM</sequence>
<name>A0A6N2C0Y3_SOLCI</name>
<evidence type="ECO:0000313" key="1">
    <source>
        <dbReference type="EMBL" id="TMX01277.1"/>
    </source>
</evidence>